<evidence type="ECO:0000313" key="2">
    <source>
        <dbReference type="Proteomes" id="UP000193427"/>
    </source>
</evidence>
<protein>
    <submittedName>
        <fullName evidence="1">Uncharacterized protein</fullName>
    </submittedName>
</protein>
<dbReference type="AlphaFoldDB" id="A0A1W6LGS1"/>
<dbReference type="InterPro" id="IPR021109">
    <property type="entry name" value="Peptidase_aspartic_dom_sf"/>
</dbReference>
<dbReference type="NCBIfam" id="TIGR02281">
    <property type="entry name" value="clan_AA_DTGA"/>
    <property type="match status" value="1"/>
</dbReference>
<dbReference type="CDD" id="cd05483">
    <property type="entry name" value="retropepsin_like_bacteria"/>
    <property type="match status" value="1"/>
</dbReference>
<dbReference type="InterPro" id="IPR011969">
    <property type="entry name" value="Clan_AA_Asp_peptidase_C"/>
</dbReference>
<sequence>MSELPHTLKIATVWLLVGLGVFLAFQAFEGQQRRARFQTTGDVVEIQRGPDGHYHWPGTINGHRVEFLIDTGATGTAVSASLARQLGLVALGEVQSSTAGGVVTGEVMRADVALKGGVRVDDLRIVALPALGDNPLLGMDVLGRLRWQQHDGVLTFDLRERR</sequence>
<accession>A0A1W6LGS1</accession>
<dbReference type="STRING" id="946333.A4W93_27900"/>
<organism evidence="1 2">
    <name type="scientific">Piscinibacter gummiphilus</name>
    <dbReference type="NCBI Taxonomy" id="946333"/>
    <lineage>
        <taxon>Bacteria</taxon>
        <taxon>Pseudomonadati</taxon>
        <taxon>Pseudomonadota</taxon>
        <taxon>Betaproteobacteria</taxon>
        <taxon>Burkholderiales</taxon>
        <taxon>Sphaerotilaceae</taxon>
        <taxon>Piscinibacter</taxon>
    </lineage>
</organism>
<dbReference type="Gene3D" id="2.40.70.10">
    <property type="entry name" value="Acid Proteases"/>
    <property type="match status" value="1"/>
</dbReference>
<reference evidence="1 2" key="1">
    <citation type="submission" date="2016-04" db="EMBL/GenBank/DDBJ databases">
        <title>Complete genome sequence of natural rubber-degrading, novel Gram-negative bacterium, Rhizobacter gummiphilus strain NS21.</title>
        <authorList>
            <person name="Tabata M."/>
            <person name="Kasai D."/>
            <person name="Fukuda M."/>
        </authorList>
    </citation>
    <scope>NUCLEOTIDE SEQUENCE [LARGE SCALE GENOMIC DNA]</scope>
    <source>
        <strain evidence="1 2">NS21</strain>
    </source>
</reference>
<name>A0A1W6LGS1_9BURK</name>
<dbReference type="SUPFAM" id="SSF50630">
    <property type="entry name" value="Acid proteases"/>
    <property type="match status" value="1"/>
</dbReference>
<keyword evidence="2" id="KW-1185">Reference proteome</keyword>
<proteinExistence type="predicted"/>
<dbReference type="OrthoDB" id="185963at2"/>
<gene>
    <name evidence="1" type="ORF">A4W93_27900</name>
</gene>
<evidence type="ECO:0000313" key="1">
    <source>
        <dbReference type="EMBL" id="ARN23413.1"/>
    </source>
</evidence>
<dbReference type="RefSeq" id="WP_157782242.1">
    <property type="nucleotide sequence ID" value="NZ_BSPR01000017.1"/>
</dbReference>
<dbReference type="Pfam" id="PF13975">
    <property type="entry name" value="gag-asp_proteas"/>
    <property type="match status" value="1"/>
</dbReference>
<dbReference type="Proteomes" id="UP000193427">
    <property type="component" value="Chromosome"/>
</dbReference>
<dbReference type="KEGG" id="rgu:A4W93_27900"/>
<dbReference type="EMBL" id="CP015118">
    <property type="protein sequence ID" value="ARN23413.1"/>
    <property type="molecule type" value="Genomic_DNA"/>
</dbReference>
<dbReference type="InterPro" id="IPR034122">
    <property type="entry name" value="Retropepsin-like_bacterial"/>
</dbReference>